<evidence type="ECO:0000256" key="1">
    <source>
        <dbReference type="SAM" id="MobiDB-lite"/>
    </source>
</evidence>
<reference evidence="2 3" key="1">
    <citation type="journal article" date="2022" name="Nat. Plants">
        <title>Genomes of leafy and leafless Platanthera orchids illuminate the evolution of mycoheterotrophy.</title>
        <authorList>
            <person name="Li M.H."/>
            <person name="Liu K.W."/>
            <person name="Li Z."/>
            <person name="Lu H.C."/>
            <person name="Ye Q.L."/>
            <person name="Zhang D."/>
            <person name="Wang J.Y."/>
            <person name="Li Y.F."/>
            <person name="Zhong Z.M."/>
            <person name="Liu X."/>
            <person name="Yu X."/>
            <person name="Liu D.K."/>
            <person name="Tu X.D."/>
            <person name="Liu B."/>
            <person name="Hao Y."/>
            <person name="Liao X.Y."/>
            <person name="Jiang Y.T."/>
            <person name="Sun W.H."/>
            <person name="Chen J."/>
            <person name="Chen Y.Q."/>
            <person name="Ai Y."/>
            <person name="Zhai J.W."/>
            <person name="Wu S.S."/>
            <person name="Zhou Z."/>
            <person name="Hsiao Y.Y."/>
            <person name="Wu W.L."/>
            <person name="Chen Y.Y."/>
            <person name="Lin Y.F."/>
            <person name="Hsu J.L."/>
            <person name="Li C.Y."/>
            <person name="Wang Z.W."/>
            <person name="Zhao X."/>
            <person name="Zhong W.Y."/>
            <person name="Ma X.K."/>
            <person name="Ma L."/>
            <person name="Huang J."/>
            <person name="Chen G.Z."/>
            <person name="Huang M.Z."/>
            <person name="Huang L."/>
            <person name="Peng D.H."/>
            <person name="Luo Y.B."/>
            <person name="Zou S.Q."/>
            <person name="Chen S.P."/>
            <person name="Lan S."/>
            <person name="Tsai W.C."/>
            <person name="Van de Peer Y."/>
            <person name="Liu Z.J."/>
        </authorList>
    </citation>
    <scope>NUCLEOTIDE SEQUENCE [LARGE SCALE GENOMIC DNA]</scope>
    <source>
        <strain evidence="2">Lor287</strain>
    </source>
</reference>
<accession>A0AAP0B8X3</accession>
<gene>
    <name evidence="2" type="ORF">KSP39_PZI015738</name>
</gene>
<comment type="caution">
    <text evidence="2">The sequence shown here is derived from an EMBL/GenBank/DDBJ whole genome shotgun (WGS) entry which is preliminary data.</text>
</comment>
<dbReference type="InterPro" id="IPR008480">
    <property type="entry name" value="DUF761_pln"/>
</dbReference>
<proteinExistence type="predicted"/>
<dbReference type="AlphaFoldDB" id="A0AAP0B8X3"/>
<dbReference type="PANTHER" id="PTHR33098">
    <property type="entry name" value="COTTON FIBER (DUF761)"/>
    <property type="match status" value="1"/>
</dbReference>
<evidence type="ECO:0000313" key="2">
    <source>
        <dbReference type="EMBL" id="KAK8933365.1"/>
    </source>
</evidence>
<feature type="region of interest" description="Disordered" evidence="1">
    <location>
        <begin position="1"/>
        <end position="37"/>
    </location>
</feature>
<sequence length="91" mass="10116">MTNGKLTVDGSPAVSSSSSSRVQARKEAALRPAEGRGRGAEIWGRHKTLERIVEDVDASAEEFIKRFRENLLLQRLESIENYKEMLARGAS</sequence>
<dbReference type="EMBL" id="JBBWWQ010000013">
    <property type="protein sequence ID" value="KAK8933365.1"/>
    <property type="molecule type" value="Genomic_DNA"/>
</dbReference>
<dbReference type="Proteomes" id="UP001418222">
    <property type="component" value="Unassembled WGS sequence"/>
</dbReference>
<keyword evidence="3" id="KW-1185">Reference proteome</keyword>
<protein>
    <submittedName>
        <fullName evidence="2">Uncharacterized protein</fullName>
    </submittedName>
</protein>
<evidence type="ECO:0000313" key="3">
    <source>
        <dbReference type="Proteomes" id="UP001418222"/>
    </source>
</evidence>
<feature type="compositionally biased region" description="Basic and acidic residues" evidence="1">
    <location>
        <begin position="24"/>
        <end position="37"/>
    </location>
</feature>
<dbReference type="Pfam" id="PF05553">
    <property type="entry name" value="DUF761"/>
    <property type="match status" value="1"/>
</dbReference>
<dbReference type="PANTHER" id="PTHR33098:SF46">
    <property type="entry name" value="COTTON FIBER PROTEIN"/>
    <property type="match status" value="1"/>
</dbReference>
<organism evidence="2 3">
    <name type="scientific">Platanthera zijinensis</name>
    <dbReference type="NCBI Taxonomy" id="2320716"/>
    <lineage>
        <taxon>Eukaryota</taxon>
        <taxon>Viridiplantae</taxon>
        <taxon>Streptophyta</taxon>
        <taxon>Embryophyta</taxon>
        <taxon>Tracheophyta</taxon>
        <taxon>Spermatophyta</taxon>
        <taxon>Magnoliopsida</taxon>
        <taxon>Liliopsida</taxon>
        <taxon>Asparagales</taxon>
        <taxon>Orchidaceae</taxon>
        <taxon>Orchidoideae</taxon>
        <taxon>Orchideae</taxon>
        <taxon>Orchidinae</taxon>
        <taxon>Platanthera</taxon>
    </lineage>
</organism>
<name>A0AAP0B8X3_9ASPA</name>